<evidence type="ECO:0000313" key="4">
    <source>
        <dbReference type="EMBL" id="CAI9608795.1"/>
    </source>
</evidence>
<reference evidence="4" key="1">
    <citation type="submission" date="2023-05" db="EMBL/GenBank/DDBJ databases">
        <authorList>
            <person name="Stuckert A."/>
        </authorList>
    </citation>
    <scope>NUCLEOTIDE SEQUENCE</scope>
</reference>
<accession>A0ABN9GHI4</accession>
<dbReference type="Gene3D" id="1.25.40.10">
    <property type="entry name" value="Tetratricopeptide repeat domain"/>
    <property type="match status" value="1"/>
</dbReference>
<dbReference type="Proteomes" id="UP001162483">
    <property type="component" value="Unassembled WGS sequence"/>
</dbReference>
<proteinExistence type="inferred from homology"/>
<dbReference type="InterPro" id="IPR011990">
    <property type="entry name" value="TPR-like_helical_dom_sf"/>
</dbReference>
<evidence type="ECO:0000256" key="1">
    <source>
        <dbReference type="ARBA" id="ARBA00008677"/>
    </source>
</evidence>
<evidence type="ECO:0000313" key="5">
    <source>
        <dbReference type="Proteomes" id="UP001162483"/>
    </source>
</evidence>
<feature type="non-terminal residue" evidence="4">
    <location>
        <position position="1"/>
    </location>
</feature>
<dbReference type="InterPro" id="IPR002885">
    <property type="entry name" value="PPR_rpt"/>
</dbReference>
<evidence type="ECO:0000256" key="3">
    <source>
        <dbReference type="PROSITE-ProRule" id="PRU00708"/>
    </source>
</evidence>
<comment type="caution">
    <text evidence="4">The sequence shown here is derived from an EMBL/GenBank/DDBJ whole genome shotgun (WGS) entry which is preliminary data.</text>
</comment>
<sequence>CTVGTRLASWYSQVPTPGIQDGWRNGLQQGQRGIVGQAYVTYLLIVCSSVTFFMEKKQAISYHIQNKDLYFETIQKKFQNSEVIQENELTPMFYLCETESDVQLVKKCLLRFYEETETVKYKFGPLLLRVCYVLDLVDTAFELLMDKSFRGALSDPVSYNLLLDLLYKHGQYERALEALLDMKIQCFRLNRITYFLAFAICYKLDNPRSLETCITLFEQSVMDGILHSRISLCFIVALALKQETMEQLGLFFRGLRKKTYCSATIWVFC</sequence>
<dbReference type="PROSITE" id="PS51375">
    <property type="entry name" value="PPR"/>
    <property type="match status" value="1"/>
</dbReference>
<organism evidence="4 5">
    <name type="scientific">Staurois parvus</name>
    <dbReference type="NCBI Taxonomy" id="386267"/>
    <lineage>
        <taxon>Eukaryota</taxon>
        <taxon>Metazoa</taxon>
        <taxon>Chordata</taxon>
        <taxon>Craniata</taxon>
        <taxon>Vertebrata</taxon>
        <taxon>Euteleostomi</taxon>
        <taxon>Amphibia</taxon>
        <taxon>Batrachia</taxon>
        <taxon>Anura</taxon>
        <taxon>Neobatrachia</taxon>
        <taxon>Ranoidea</taxon>
        <taxon>Ranidae</taxon>
        <taxon>Staurois</taxon>
    </lineage>
</organism>
<dbReference type="PANTHER" id="PTHR14700">
    <property type="entry name" value="PENTATRICOPEPTIDE REPEAT-CONTAINING PROTEIN 2, MITOCHONDRIAL"/>
    <property type="match status" value="1"/>
</dbReference>
<evidence type="ECO:0000256" key="2">
    <source>
        <dbReference type="ARBA" id="ARBA00014675"/>
    </source>
</evidence>
<dbReference type="EMBL" id="CATNWA010018672">
    <property type="protein sequence ID" value="CAI9608795.1"/>
    <property type="molecule type" value="Genomic_DNA"/>
</dbReference>
<dbReference type="PANTHER" id="PTHR14700:SF0">
    <property type="entry name" value="PENTATRICOPEPTIDE REPEAT-CONTAINING PROTEIN 2, MITOCHONDRIAL"/>
    <property type="match status" value="1"/>
</dbReference>
<name>A0ABN9GHI4_9NEOB</name>
<feature type="repeat" description="PPR" evidence="3">
    <location>
        <begin position="155"/>
        <end position="189"/>
    </location>
</feature>
<keyword evidence="5" id="KW-1185">Reference proteome</keyword>
<gene>
    <name evidence="4" type="ORF">SPARVUS_LOCUS14150631</name>
</gene>
<dbReference type="InterPro" id="IPR034629">
    <property type="entry name" value="PTCD2"/>
</dbReference>
<protein>
    <recommendedName>
        <fullName evidence="2">Pentatricopeptide repeat-containing protein 2, mitochondrial</fullName>
    </recommendedName>
</protein>
<comment type="similarity">
    <text evidence="1">Belongs to the PTCD2 family.</text>
</comment>